<dbReference type="InterPro" id="IPR000990">
    <property type="entry name" value="Innexin"/>
</dbReference>
<keyword evidence="10 12" id="KW-0472">Membrane</keyword>
<protein>
    <recommendedName>
        <fullName evidence="12">Innexin</fullName>
    </recommendedName>
</protein>
<evidence type="ECO:0000256" key="5">
    <source>
        <dbReference type="ARBA" id="ARBA00022692"/>
    </source>
</evidence>
<dbReference type="EMBL" id="CAXKWB010009135">
    <property type="protein sequence ID" value="CAL4093605.1"/>
    <property type="molecule type" value="Genomic_DNA"/>
</dbReference>
<feature type="transmembrane region" description="Helical" evidence="12">
    <location>
        <begin position="38"/>
        <end position="56"/>
    </location>
</feature>
<organism evidence="13 14">
    <name type="scientific">Meganyctiphanes norvegica</name>
    <name type="common">Northern krill</name>
    <name type="synonym">Thysanopoda norvegica</name>
    <dbReference type="NCBI Taxonomy" id="48144"/>
    <lineage>
        <taxon>Eukaryota</taxon>
        <taxon>Metazoa</taxon>
        <taxon>Ecdysozoa</taxon>
        <taxon>Arthropoda</taxon>
        <taxon>Crustacea</taxon>
        <taxon>Multicrustacea</taxon>
        <taxon>Malacostraca</taxon>
        <taxon>Eumalacostraca</taxon>
        <taxon>Eucarida</taxon>
        <taxon>Euphausiacea</taxon>
        <taxon>Euphausiidae</taxon>
        <taxon>Meganyctiphanes</taxon>
    </lineage>
</organism>
<dbReference type="Proteomes" id="UP001497623">
    <property type="component" value="Unassembled WGS sequence"/>
</dbReference>
<evidence type="ECO:0000256" key="4">
    <source>
        <dbReference type="ARBA" id="ARBA00022475"/>
    </source>
</evidence>
<comment type="caution">
    <text evidence="12">Lacks conserved residue(s) required for the propagation of feature annotation.</text>
</comment>
<feature type="transmembrane region" description="Helical" evidence="12">
    <location>
        <begin position="176"/>
        <end position="196"/>
    </location>
</feature>
<feature type="transmembrane region" description="Helical" evidence="12">
    <location>
        <begin position="274"/>
        <end position="297"/>
    </location>
</feature>
<keyword evidence="4" id="KW-1003">Cell membrane</keyword>
<comment type="function">
    <text evidence="12">Structural component of the gap junctions.</text>
</comment>
<dbReference type="GO" id="GO:0005886">
    <property type="term" value="C:plasma membrane"/>
    <property type="evidence" value="ECO:0007669"/>
    <property type="project" value="UniProtKB-SubCell"/>
</dbReference>
<evidence type="ECO:0000256" key="3">
    <source>
        <dbReference type="ARBA" id="ARBA00022448"/>
    </source>
</evidence>
<comment type="subcellular location">
    <subcellularLocation>
        <location evidence="1">Cell junction</location>
        <location evidence="1">Gap junction</location>
    </subcellularLocation>
    <subcellularLocation>
        <location evidence="2 12">Cell membrane</location>
        <topology evidence="2 12">Multi-pass membrane protein</topology>
    </subcellularLocation>
</comment>
<gene>
    <name evidence="12" type="primary">inx</name>
    <name evidence="13" type="ORF">MNOR_LOCUS14915</name>
</gene>
<keyword evidence="14" id="KW-1185">Reference proteome</keyword>
<feature type="non-terminal residue" evidence="13">
    <location>
        <position position="374"/>
    </location>
</feature>
<dbReference type="GO" id="GO:0005243">
    <property type="term" value="F:gap junction channel activity"/>
    <property type="evidence" value="ECO:0007669"/>
    <property type="project" value="TreeGrafter"/>
</dbReference>
<keyword evidence="7" id="KW-0965">Cell junction</keyword>
<keyword evidence="3 12" id="KW-0813">Transport</keyword>
<evidence type="ECO:0000256" key="7">
    <source>
        <dbReference type="ARBA" id="ARBA00022949"/>
    </source>
</evidence>
<evidence type="ECO:0000256" key="1">
    <source>
        <dbReference type="ARBA" id="ARBA00004610"/>
    </source>
</evidence>
<dbReference type="Pfam" id="PF00876">
    <property type="entry name" value="Innexin"/>
    <property type="match status" value="1"/>
</dbReference>
<evidence type="ECO:0000256" key="10">
    <source>
        <dbReference type="ARBA" id="ARBA00023136"/>
    </source>
</evidence>
<comment type="caution">
    <text evidence="13">The sequence shown here is derived from an EMBL/GenBank/DDBJ whole genome shotgun (WGS) entry which is preliminary data.</text>
</comment>
<comment type="similarity">
    <text evidence="12">Belongs to the pannexin family.</text>
</comment>
<dbReference type="PANTHER" id="PTHR11893">
    <property type="entry name" value="INNEXIN"/>
    <property type="match status" value="1"/>
</dbReference>
<evidence type="ECO:0000256" key="2">
    <source>
        <dbReference type="ARBA" id="ARBA00004651"/>
    </source>
</evidence>
<keyword evidence="11 12" id="KW-0407">Ion channel</keyword>
<keyword evidence="9 12" id="KW-0406">Ion transport</keyword>
<evidence type="ECO:0000313" key="13">
    <source>
        <dbReference type="EMBL" id="CAL4093605.1"/>
    </source>
</evidence>
<dbReference type="PROSITE" id="PS51013">
    <property type="entry name" value="PANNEXIN"/>
    <property type="match status" value="1"/>
</dbReference>
<evidence type="ECO:0000313" key="14">
    <source>
        <dbReference type="Proteomes" id="UP001497623"/>
    </source>
</evidence>
<dbReference type="AlphaFoldDB" id="A0AAV2QMK4"/>
<evidence type="ECO:0000256" key="8">
    <source>
        <dbReference type="ARBA" id="ARBA00022989"/>
    </source>
</evidence>
<keyword evidence="8 12" id="KW-1133">Transmembrane helix</keyword>
<keyword evidence="6" id="KW-0303">Gap junction</keyword>
<dbReference type="GO" id="GO:0005921">
    <property type="term" value="C:gap junction"/>
    <property type="evidence" value="ECO:0007669"/>
    <property type="project" value="UniProtKB-SubCell"/>
</dbReference>
<dbReference type="PRINTS" id="PR01262">
    <property type="entry name" value="INNEXIN"/>
</dbReference>
<evidence type="ECO:0000256" key="9">
    <source>
        <dbReference type="ARBA" id="ARBA00023065"/>
    </source>
</evidence>
<keyword evidence="5 12" id="KW-0812">Transmembrane</keyword>
<sequence length="374" mass="43755">MLIRLLPVAKMFPKLFKSFKKLTSVGFSPKVDSTVFRLHYRFTTYMLFIFCVLVTAKKMLDPLLALCQLKISENFYLVFTFVDHNRKINPLDNIPSLMDKILGHQLQHHLCSAYLYYFKGCLFYVPHLIWKTKENKILKQLLQGLNRHTILKDTSGHMAKVLRYLESSYGINGHYCMFYFLCEVLNLVNVVGQMYLLDSFFNGFFFKHAYGSEVFRYFSQSDEERGMDPLIQAFPRITKCNFYDGGSSGTIQKRDFLCILPQNNLNEKIFLVIWLWYIILTTITAAHLALRILILVVPTLRQYMMEYRGSLESQEVSHLVANLPLGDYCLLELFYKNLDLATFQDLLQLLLKSKTYGDSYKAFNREDSDCPMIK</sequence>
<proteinExistence type="inferred from homology"/>
<dbReference type="PANTHER" id="PTHR11893:SF40">
    <property type="entry name" value="INNEXIN SHAKING-B"/>
    <property type="match status" value="1"/>
</dbReference>
<evidence type="ECO:0000256" key="6">
    <source>
        <dbReference type="ARBA" id="ARBA00022868"/>
    </source>
</evidence>
<reference evidence="13 14" key="1">
    <citation type="submission" date="2024-05" db="EMBL/GenBank/DDBJ databases">
        <authorList>
            <person name="Wallberg A."/>
        </authorList>
    </citation>
    <scope>NUCLEOTIDE SEQUENCE [LARGE SCALE GENOMIC DNA]</scope>
</reference>
<accession>A0AAV2QMK4</accession>
<name>A0AAV2QMK4_MEGNR</name>
<evidence type="ECO:0000256" key="11">
    <source>
        <dbReference type="ARBA" id="ARBA00023303"/>
    </source>
</evidence>
<evidence type="ECO:0000256" key="12">
    <source>
        <dbReference type="RuleBase" id="RU010713"/>
    </source>
</evidence>
<dbReference type="GO" id="GO:0034220">
    <property type="term" value="P:monoatomic ion transmembrane transport"/>
    <property type="evidence" value="ECO:0007669"/>
    <property type="project" value="UniProtKB-KW"/>
</dbReference>